<sequence>MWPRPPRHRPIPHPWIRALRASAHPEPWFSTHGEFARRPRVTDATDFPKLAETEAETVLRDTHRILSEIAGGEDITDPFAAAVRATRMPMIVTDPRQPDNPIIFVNRAFSRLTGYAREEIIGRNCRFLQGPETDRSDITRVREAIAARRGIEVALLNYRKDGTTFWNQLLLAPVKDAAGEVAYFFASQYDVSADVLQLAALRGENAALSAARATDAERLQFSEMALRLATEAAEIGTWDLDIVADALTLSERTRGLFGLSPNAPCGLDTLRDGLHPDDREATLSAFAATLDQERRASFEAEFRVVSPIDGTVRWVGAKGRCLFDENGHAFRALGTMVDATARRETEERYTALFEAVDDGFCIIEFIDGPHGPATDYVHTVANHGYERQTGIANIVGRTLRDIAPDEAEGWLDLYGGVLRTGESIRFERAFPEVGRHIEVSAARIEPATRRQVSVLFRDVTARKRVEADLQASEAQFRAFAEAVPNQVWAARPNGKLYWFNGQAYAYTGVEPGSLNRIATWVDLIHPDDLSAAREGWDRSIATGEHYEVEFRIRGADGAHRWFLARAQPVRDTAGAITQWVGTHTDIDERRRQSEELERQVAARTAERDMIWRASSDMLCVANFEGRFVSLNPAWAATLGWTEAEMKASPFLDFVHPDDRALTEEAAAGLARGDAQMSFENRYRHRDGGWRWLSWNAVPTGGLIYSTVRDVTAAKAQAEALARTEEALRQSQKMEAVGQLTGGLAHDFNNMLAGIVGSLELMQTRMLQGRMGDLERYIGAAQGAARRAAALTHRLLAFSRRQTLAPKPTDVNRLVEGMEELVRRTVGPAVSVEVVGAGGLWSTLVDPSQLENALLNLCINARDAMPDGGRIVVETSNRWLDRAGARERDLEPGQYVALCVSDNGTGMPPEVVAKAFDPFFTTKPMGEGTGLGLSMIYGFAKQSGGQVRIYSEPGKGTMVCVYLPRHRGEAEASEAVPDLSEAARAKAGETVLVVDDEPTVRMLVTEVLEDLGYAAIEAADGASGLKVLQSDVRVDLLVTDVGLPGGMNGRQMADAAKVSRPGLKVLFITGYAENAALNHGHLSPGMEILVKPFALEALATRIRGLIEERP</sequence>
<feature type="domain" description="PAS" evidence="9">
    <location>
        <begin position="75"/>
        <end position="148"/>
    </location>
</feature>
<dbReference type="InterPro" id="IPR000014">
    <property type="entry name" value="PAS"/>
</dbReference>
<name>A0ABQ4TTH2_9HYPH</name>
<feature type="modified residue" description="4-aspartylphosphate" evidence="6">
    <location>
        <position position="1039"/>
    </location>
</feature>
<feature type="domain" description="PAC" evidence="10">
    <location>
        <begin position="149"/>
        <end position="203"/>
    </location>
</feature>
<dbReference type="PRINTS" id="PR00344">
    <property type="entry name" value="BCTRLSENSOR"/>
</dbReference>
<evidence type="ECO:0000259" key="8">
    <source>
        <dbReference type="PROSITE" id="PS50110"/>
    </source>
</evidence>
<reference evidence="11" key="1">
    <citation type="journal article" date="2021" name="Front. Microbiol.">
        <title>Comprehensive Comparative Genomics and Phenotyping of Methylobacterium Species.</title>
        <authorList>
            <person name="Alessa O."/>
            <person name="Ogura Y."/>
            <person name="Fujitani Y."/>
            <person name="Takami H."/>
            <person name="Hayashi T."/>
            <person name="Sahin N."/>
            <person name="Tani A."/>
        </authorList>
    </citation>
    <scope>NUCLEOTIDE SEQUENCE</scope>
    <source>
        <strain evidence="11">DSM 23674</strain>
    </source>
</reference>
<dbReference type="InterPro" id="IPR003661">
    <property type="entry name" value="HisK_dim/P_dom"/>
</dbReference>
<keyword evidence="4" id="KW-0808">Transferase</keyword>
<dbReference type="CDD" id="cd00130">
    <property type="entry name" value="PAS"/>
    <property type="match status" value="4"/>
</dbReference>
<dbReference type="InterPro" id="IPR001610">
    <property type="entry name" value="PAC"/>
</dbReference>
<evidence type="ECO:0000256" key="1">
    <source>
        <dbReference type="ARBA" id="ARBA00000085"/>
    </source>
</evidence>
<dbReference type="PROSITE" id="PS50109">
    <property type="entry name" value="HIS_KIN"/>
    <property type="match status" value="1"/>
</dbReference>
<dbReference type="InterPro" id="IPR036097">
    <property type="entry name" value="HisK_dim/P_sf"/>
</dbReference>
<dbReference type="Gene3D" id="3.30.450.20">
    <property type="entry name" value="PAS domain"/>
    <property type="match status" value="5"/>
</dbReference>
<dbReference type="Gene3D" id="2.10.70.100">
    <property type="match status" value="1"/>
</dbReference>
<evidence type="ECO:0000256" key="6">
    <source>
        <dbReference type="PROSITE-ProRule" id="PRU00169"/>
    </source>
</evidence>
<evidence type="ECO:0000313" key="12">
    <source>
        <dbReference type="Proteomes" id="UP001055101"/>
    </source>
</evidence>
<dbReference type="SUPFAM" id="SSF47384">
    <property type="entry name" value="Homodimeric domain of signal transducing histidine kinase"/>
    <property type="match status" value="1"/>
</dbReference>
<dbReference type="PROSITE" id="PS50110">
    <property type="entry name" value="RESPONSE_REGULATORY"/>
    <property type="match status" value="1"/>
</dbReference>
<dbReference type="SUPFAM" id="SSF52172">
    <property type="entry name" value="CheY-like"/>
    <property type="match status" value="1"/>
</dbReference>
<dbReference type="InterPro" id="IPR011006">
    <property type="entry name" value="CheY-like_superfamily"/>
</dbReference>
<evidence type="ECO:0000256" key="5">
    <source>
        <dbReference type="ARBA" id="ARBA00022777"/>
    </source>
</evidence>
<dbReference type="SUPFAM" id="SSF55785">
    <property type="entry name" value="PYP-like sensor domain (PAS domain)"/>
    <property type="match status" value="5"/>
</dbReference>
<dbReference type="InterPro" id="IPR005467">
    <property type="entry name" value="His_kinase_dom"/>
</dbReference>
<dbReference type="Gene3D" id="3.40.50.2300">
    <property type="match status" value="1"/>
</dbReference>
<feature type="domain" description="PAC" evidence="10">
    <location>
        <begin position="546"/>
        <end position="598"/>
    </location>
</feature>
<dbReference type="InterPro" id="IPR003594">
    <property type="entry name" value="HATPase_dom"/>
</dbReference>
<comment type="caution">
    <text evidence="11">The sequence shown here is derived from an EMBL/GenBank/DDBJ whole genome shotgun (WGS) entry which is preliminary data.</text>
</comment>
<dbReference type="Pfam" id="PF08447">
    <property type="entry name" value="PAS_3"/>
    <property type="match status" value="3"/>
</dbReference>
<dbReference type="CDD" id="cd00082">
    <property type="entry name" value="HisKA"/>
    <property type="match status" value="1"/>
</dbReference>
<keyword evidence="12" id="KW-1185">Reference proteome</keyword>
<dbReference type="PROSITE" id="PS50113">
    <property type="entry name" value="PAC"/>
    <property type="match status" value="3"/>
</dbReference>
<dbReference type="SMART" id="SM00091">
    <property type="entry name" value="PAS"/>
    <property type="match status" value="4"/>
</dbReference>
<dbReference type="CDD" id="cd18161">
    <property type="entry name" value="REC_hyHK_blue-like"/>
    <property type="match status" value="1"/>
</dbReference>
<dbReference type="Pfam" id="PF02518">
    <property type="entry name" value="HATPase_c"/>
    <property type="match status" value="1"/>
</dbReference>
<dbReference type="PANTHER" id="PTHR43304">
    <property type="entry name" value="PHYTOCHROME-LIKE PROTEIN CPH1"/>
    <property type="match status" value="1"/>
</dbReference>
<protein>
    <recommendedName>
        <fullName evidence="2">histidine kinase</fullName>
        <ecNumber evidence="2">2.7.13.3</ecNumber>
    </recommendedName>
</protein>
<feature type="domain" description="PAS" evidence="9">
    <location>
        <begin position="603"/>
        <end position="673"/>
    </location>
</feature>
<dbReference type="PANTHER" id="PTHR43304:SF1">
    <property type="entry name" value="PAC DOMAIN-CONTAINING PROTEIN"/>
    <property type="match status" value="1"/>
</dbReference>
<evidence type="ECO:0000256" key="3">
    <source>
        <dbReference type="ARBA" id="ARBA00022553"/>
    </source>
</evidence>
<dbReference type="EC" id="2.7.13.3" evidence="2"/>
<feature type="domain" description="PAS" evidence="9">
    <location>
        <begin position="472"/>
        <end position="543"/>
    </location>
</feature>
<keyword evidence="3 6" id="KW-0597">Phosphoprotein</keyword>
<evidence type="ECO:0000256" key="2">
    <source>
        <dbReference type="ARBA" id="ARBA00012438"/>
    </source>
</evidence>
<keyword evidence="5 11" id="KW-0418">Kinase</keyword>
<dbReference type="InterPro" id="IPR000700">
    <property type="entry name" value="PAS-assoc_C"/>
</dbReference>
<dbReference type="NCBIfam" id="TIGR00229">
    <property type="entry name" value="sensory_box"/>
    <property type="match status" value="4"/>
</dbReference>
<dbReference type="Gene3D" id="1.10.287.130">
    <property type="match status" value="1"/>
</dbReference>
<comment type="catalytic activity">
    <reaction evidence="1">
        <text>ATP + protein L-histidine = ADP + protein N-phospho-L-histidine.</text>
        <dbReference type="EC" id="2.7.13.3"/>
    </reaction>
</comment>
<organism evidence="11 12">
    <name type="scientific">Methylobacterium thuringiense</name>
    <dbReference type="NCBI Taxonomy" id="1003091"/>
    <lineage>
        <taxon>Bacteria</taxon>
        <taxon>Pseudomonadati</taxon>
        <taxon>Pseudomonadota</taxon>
        <taxon>Alphaproteobacteria</taxon>
        <taxon>Hyphomicrobiales</taxon>
        <taxon>Methylobacteriaceae</taxon>
        <taxon>Methylobacterium</taxon>
    </lineage>
</organism>
<dbReference type="SMART" id="SM00448">
    <property type="entry name" value="REC"/>
    <property type="match status" value="1"/>
</dbReference>
<dbReference type="CDD" id="cd16919">
    <property type="entry name" value="HATPase_CckA-like"/>
    <property type="match status" value="1"/>
</dbReference>
<dbReference type="SUPFAM" id="SSF55874">
    <property type="entry name" value="ATPase domain of HSP90 chaperone/DNA topoisomerase II/histidine kinase"/>
    <property type="match status" value="1"/>
</dbReference>
<dbReference type="Pfam" id="PF13426">
    <property type="entry name" value="PAS_9"/>
    <property type="match status" value="1"/>
</dbReference>
<dbReference type="SMART" id="SM00086">
    <property type="entry name" value="PAC"/>
    <property type="match status" value="4"/>
</dbReference>
<dbReference type="InterPro" id="IPR001789">
    <property type="entry name" value="Sig_transdc_resp-reg_receiver"/>
</dbReference>
<feature type="domain" description="PAS" evidence="9">
    <location>
        <begin position="222"/>
        <end position="293"/>
    </location>
</feature>
<feature type="domain" description="Response regulatory" evidence="8">
    <location>
        <begin position="989"/>
        <end position="1105"/>
    </location>
</feature>
<reference evidence="11" key="2">
    <citation type="submission" date="2021-08" db="EMBL/GenBank/DDBJ databases">
        <authorList>
            <person name="Tani A."/>
            <person name="Ola A."/>
            <person name="Ogura Y."/>
            <person name="Katsura K."/>
            <person name="Hayashi T."/>
        </authorList>
    </citation>
    <scope>NUCLEOTIDE SEQUENCE</scope>
    <source>
        <strain evidence="11">DSM 23674</strain>
    </source>
</reference>
<dbReference type="InterPro" id="IPR052162">
    <property type="entry name" value="Sensor_kinase/Photoreceptor"/>
</dbReference>
<dbReference type="Pfam" id="PF00512">
    <property type="entry name" value="HisKA"/>
    <property type="match status" value="1"/>
</dbReference>
<evidence type="ECO:0000259" key="7">
    <source>
        <dbReference type="PROSITE" id="PS50109"/>
    </source>
</evidence>
<evidence type="ECO:0000256" key="4">
    <source>
        <dbReference type="ARBA" id="ARBA00022679"/>
    </source>
</evidence>
<evidence type="ECO:0000259" key="10">
    <source>
        <dbReference type="PROSITE" id="PS50113"/>
    </source>
</evidence>
<dbReference type="GO" id="GO:0016301">
    <property type="term" value="F:kinase activity"/>
    <property type="evidence" value="ECO:0007669"/>
    <property type="project" value="UniProtKB-KW"/>
</dbReference>
<dbReference type="SMART" id="SM00387">
    <property type="entry name" value="HATPase_c"/>
    <property type="match status" value="1"/>
</dbReference>
<dbReference type="InterPro" id="IPR004358">
    <property type="entry name" value="Sig_transdc_His_kin-like_C"/>
</dbReference>
<feature type="domain" description="Histidine kinase" evidence="7">
    <location>
        <begin position="742"/>
        <end position="966"/>
    </location>
</feature>
<dbReference type="InterPro" id="IPR013655">
    <property type="entry name" value="PAS_fold_3"/>
</dbReference>
<dbReference type="SMART" id="SM00388">
    <property type="entry name" value="HisKA"/>
    <property type="match status" value="1"/>
</dbReference>
<accession>A0ABQ4TTH2</accession>
<dbReference type="Gene3D" id="3.30.565.10">
    <property type="entry name" value="Histidine kinase-like ATPase, C-terminal domain"/>
    <property type="match status" value="1"/>
</dbReference>
<dbReference type="EMBL" id="BPRA01000028">
    <property type="protein sequence ID" value="GJE57709.1"/>
    <property type="molecule type" value="Genomic_DNA"/>
</dbReference>
<feature type="domain" description="PAC" evidence="10">
    <location>
        <begin position="298"/>
        <end position="351"/>
    </location>
</feature>
<gene>
    <name evidence="11" type="primary">rcsC_21</name>
    <name evidence="11" type="ORF">EKPJFOCH_4227</name>
</gene>
<dbReference type="Proteomes" id="UP001055101">
    <property type="component" value="Unassembled WGS sequence"/>
</dbReference>
<dbReference type="InterPro" id="IPR036890">
    <property type="entry name" value="HATPase_C_sf"/>
</dbReference>
<dbReference type="Pfam" id="PF00072">
    <property type="entry name" value="Response_reg"/>
    <property type="match status" value="1"/>
</dbReference>
<evidence type="ECO:0000313" key="11">
    <source>
        <dbReference type="EMBL" id="GJE57709.1"/>
    </source>
</evidence>
<dbReference type="InterPro" id="IPR035965">
    <property type="entry name" value="PAS-like_dom_sf"/>
</dbReference>
<dbReference type="PROSITE" id="PS50112">
    <property type="entry name" value="PAS"/>
    <property type="match status" value="4"/>
</dbReference>
<proteinExistence type="predicted"/>
<evidence type="ECO:0000259" key="9">
    <source>
        <dbReference type="PROSITE" id="PS50112"/>
    </source>
</evidence>